<protein>
    <submittedName>
        <fullName evidence="3">Uncharacterized protein</fullName>
    </submittedName>
</protein>
<reference evidence="3 4" key="1">
    <citation type="journal article" date="2019" name="Nat. Ecol. Evol.">
        <title>Megaphylogeny resolves global patterns of mushroom evolution.</title>
        <authorList>
            <person name="Varga T."/>
            <person name="Krizsan K."/>
            <person name="Foldi C."/>
            <person name="Dima B."/>
            <person name="Sanchez-Garcia M."/>
            <person name="Sanchez-Ramirez S."/>
            <person name="Szollosi G.J."/>
            <person name="Szarkandi J.G."/>
            <person name="Papp V."/>
            <person name="Albert L."/>
            <person name="Andreopoulos W."/>
            <person name="Angelini C."/>
            <person name="Antonin V."/>
            <person name="Barry K.W."/>
            <person name="Bougher N.L."/>
            <person name="Buchanan P."/>
            <person name="Buyck B."/>
            <person name="Bense V."/>
            <person name="Catcheside P."/>
            <person name="Chovatia M."/>
            <person name="Cooper J."/>
            <person name="Damon W."/>
            <person name="Desjardin D."/>
            <person name="Finy P."/>
            <person name="Geml J."/>
            <person name="Haridas S."/>
            <person name="Hughes K."/>
            <person name="Justo A."/>
            <person name="Karasinski D."/>
            <person name="Kautmanova I."/>
            <person name="Kiss B."/>
            <person name="Kocsube S."/>
            <person name="Kotiranta H."/>
            <person name="LaButti K.M."/>
            <person name="Lechner B.E."/>
            <person name="Liimatainen K."/>
            <person name="Lipzen A."/>
            <person name="Lukacs Z."/>
            <person name="Mihaltcheva S."/>
            <person name="Morgado L.N."/>
            <person name="Niskanen T."/>
            <person name="Noordeloos M.E."/>
            <person name="Ohm R.A."/>
            <person name="Ortiz-Santana B."/>
            <person name="Ovrebo C."/>
            <person name="Racz N."/>
            <person name="Riley R."/>
            <person name="Savchenko A."/>
            <person name="Shiryaev A."/>
            <person name="Soop K."/>
            <person name="Spirin V."/>
            <person name="Szebenyi C."/>
            <person name="Tomsovsky M."/>
            <person name="Tulloss R.E."/>
            <person name="Uehling J."/>
            <person name="Grigoriev I.V."/>
            <person name="Vagvolgyi C."/>
            <person name="Papp T."/>
            <person name="Martin F.M."/>
            <person name="Miettinen O."/>
            <person name="Hibbett D.S."/>
            <person name="Nagy L.G."/>
        </authorList>
    </citation>
    <scope>NUCLEOTIDE SEQUENCE [LARGE SCALE GENOMIC DNA]</scope>
    <source>
        <strain evidence="3 4">CBS 166.37</strain>
    </source>
</reference>
<organism evidence="3 4">
    <name type="scientific">Crucibulum laeve</name>
    <dbReference type="NCBI Taxonomy" id="68775"/>
    <lineage>
        <taxon>Eukaryota</taxon>
        <taxon>Fungi</taxon>
        <taxon>Dikarya</taxon>
        <taxon>Basidiomycota</taxon>
        <taxon>Agaricomycotina</taxon>
        <taxon>Agaricomycetes</taxon>
        <taxon>Agaricomycetidae</taxon>
        <taxon>Agaricales</taxon>
        <taxon>Agaricineae</taxon>
        <taxon>Nidulariaceae</taxon>
        <taxon>Crucibulum</taxon>
    </lineage>
</organism>
<feature type="region of interest" description="Disordered" evidence="1">
    <location>
        <begin position="310"/>
        <end position="336"/>
    </location>
</feature>
<accession>A0A5C3LFZ1</accession>
<keyword evidence="2" id="KW-0812">Transmembrane</keyword>
<dbReference type="OrthoDB" id="3357408at2759"/>
<proteinExistence type="predicted"/>
<keyword evidence="4" id="KW-1185">Reference proteome</keyword>
<feature type="transmembrane region" description="Helical" evidence="2">
    <location>
        <begin position="174"/>
        <end position="196"/>
    </location>
</feature>
<dbReference type="AlphaFoldDB" id="A0A5C3LFZ1"/>
<evidence type="ECO:0000256" key="1">
    <source>
        <dbReference type="SAM" id="MobiDB-lite"/>
    </source>
</evidence>
<evidence type="ECO:0000313" key="3">
    <source>
        <dbReference type="EMBL" id="TFK31708.1"/>
    </source>
</evidence>
<feature type="transmembrane region" description="Helical" evidence="2">
    <location>
        <begin position="101"/>
        <end position="121"/>
    </location>
</feature>
<keyword evidence="2" id="KW-0472">Membrane</keyword>
<gene>
    <name evidence="3" type="ORF">BDQ12DRAFT_94044</name>
</gene>
<feature type="transmembrane region" description="Helical" evidence="2">
    <location>
        <begin position="226"/>
        <end position="245"/>
    </location>
</feature>
<evidence type="ECO:0000313" key="4">
    <source>
        <dbReference type="Proteomes" id="UP000308652"/>
    </source>
</evidence>
<feature type="transmembrane region" description="Helical" evidence="2">
    <location>
        <begin position="20"/>
        <end position="40"/>
    </location>
</feature>
<feature type="transmembrane region" description="Helical" evidence="2">
    <location>
        <begin position="52"/>
        <end position="81"/>
    </location>
</feature>
<dbReference type="EMBL" id="ML213716">
    <property type="protein sequence ID" value="TFK31708.1"/>
    <property type="molecule type" value="Genomic_DNA"/>
</dbReference>
<dbReference type="Proteomes" id="UP000308652">
    <property type="component" value="Unassembled WGS sequence"/>
</dbReference>
<keyword evidence="2" id="KW-1133">Transmembrane helix</keyword>
<feature type="transmembrane region" description="Helical" evidence="2">
    <location>
        <begin position="133"/>
        <end position="154"/>
    </location>
</feature>
<name>A0A5C3LFZ1_9AGAR</name>
<sequence>MADQKFSIAQARMAEVLVESITYGMYLVSFGYTVRTLLWTSKRWRRLNEINYWMMLVSFVMFLNATIAVASIFCMSWRAFVTPPEAGGGISSFADISDRCSVAETVVLLLQTAVGDAMLIYRCWAIHNRSMRMIAFSLVLWCGGIACVVVLLVYQTTLHSEALVTTTKMYPFGVGFWMITVTLNITTTTLIVWPIWRAIRENEQLGIRTGSTSHPQHNTLKNVMHIIIESGLLYTVLAFMSSVAYTSNSNSLYVISGAEVEVSGIAFNLIIIRTAKITHKKRIPITGETAPTIHFMPPQDTMLSMNPTSNHDAELKSSGNTGGNLQLARNSRTRMG</sequence>
<evidence type="ECO:0000256" key="2">
    <source>
        <dbReference type="SAM" id="Phobius"/>
    </source>
</evidence>
<feature type="transmembrane region" description="Helical" evidence="2">
    <location>
        <begin position="251"/>
        <end position="272"/>
    </location>
</feature>
<feature type="compositionally biased region" description="Polar residues" evidence="1">
    <location>
        <begin position="317"/>
        <end position="330"/>
    </location>
</feature>